<gene>
    <name evidence="3" type="ORF">R69658_05393</name>
</gene>
<feature type="domain" description="Gp5/Type VI secretion system Vgr protein OB-fold" evidence="2">
    <location>
        <begin position="23"/>
        <end position="89"/>
    </location>
</feature>
<reference evidence="3 4" key="1">
    <citation type="submission" date="2021-02" db="EMBL/GenBank/DDBJ databases">
        <authorList>
            <person name="Vanwijnsberghe S."/>
        </authorList>
    </citation>
    <scope>NUCLEOTIDE SEQUENCE [LARGE SCALE GENOMIC DNA]</scope>
    <source>
        <strain evidence="3 4">R-69658</strain>
    </source>
</reference>
<protein>
    <recommendedName>
        <fullName evidence="2">Gp5/Type VI secretion system Vgr protein OB-fold domain-containing protein</fullName>
    </recommendedName>
</protein>
<sequence length="231" mass="24370">MSGAMSDYEIGEIDRLIASIVQAGFVDSVQYDPPRCRVRNGEWVSALLPWKTFAAGRVRTWCPPSVGEQAIVLAPSGTLAGAFVLAGFYSDTHGGANGNTANLTATDYPDGGHEHYDHEAHEYVMSVPSGGRIVFRIGETQMELTAAGITQTAPKLIVDAPDSTFTGNSTTQKRLTFQGGMTGSNAAGGPASEIDGDASFTGTVKSKGVSLPDHRHFVKQEGAPTDPPLKE</sequence>
<evidence type="ECO:0000313" key="4">
    <source>
        <dbReference type="Proteomes" id="UP000674425"/>
    </source>
</evidence>
<evidence type="ECO:0000259" key="2">
    <source>
        <dbReference type="Pfam" id="PF04717"/>
    </source>
</evidence>
<dbReference type="Pfam" id="PF04717">
    <property type="entry name" value="Phage_base_V"/>
    <property type="match status" value="1"/>
</dbReference>
<dbReference type="InterPro" id="IPR006531">
    <property type="entry name" value="Gp5/Vgr_OB"/>
</dbReference>
<accession>A0ABN7MSU2</accession>
<evidence type="ECO:0000313" key="3">
    <source>
        <dbReference type="EMBL" id="CAE6810808.1"/>
    </source>
</evidence>
<dbReference type="Gene3D" id="2.40.50.230">
    <property type="entry name" value="Gp5 N-terminal domain"/>
    <property type="match status" value="1"/>
</dbReference>
<name>A0ABN7MSU2_9BURK</name>
<dbReference type="InterPro" id="IPR037026">
    <property type="entry name" value="Vgr_OB-fold_dom_sf"/>
</dbReference>
<dbReference type="Proteomes" id="UP000674425">
    <property type="component" value="Unassembled WGS sequence"/>
</dbReference>
<organism evidence="3 4">
    <name type="scientific">Paraburkholderia aspalathi</name>
    <dbReference type="NCBI Taxonomy" id="1324617"/>
    <lineage>
        <taxon>Bacteria</taxon>
        <taxon>Pseudomonadati</taxon>
        <taxon>Pseudomonadota</taxon>
        <taxon>Betaproteobacteria</taxon>
        <taxon>Burkholderiales</taxon>
        <taxon>Burkholderiaceae</taxon>
        <taxon>Paraburkholderia</taxon>
    </lineage>
</organism>
<evidence type="ECO:0000256" key="1">
    <source>
        <dbReference type="SAM" id="MobiDB-lite"/>
    </source>
</evidence>
<feature type="region of interest" description="Disordered" evidence="1">
    <location>
        <begin position="179"/>
        <end position="231"/>
    </location>
</feature>
<proteinExistence type="predicted"/>
<comment type="caution">
    <text evidence="3">The sequence shown here is derived from an EMBL/GenBank/DDBJ whole genome shotgun (WGS) entry which is preliminary data.</text>
</comment>
<dbReference type="Gene3D" id="6.20.150.10">
    <property type="match status" value="1"/>
</dbReference>
<keyword evidence="4" id="KW-1185">Reference proteome</keyword>
<dbReference type="InterPro" id="IPR013046">
    <property type="entry name" value="GpV/Gp45"/>
</dbReference>
<dbReference type="NCBIfam" id="TIGR01644">
    <property type="entry name" value="phage_P2_V"/>
    <property type="match status" value="1"/>
</dbReference>
<dbReference type="EMBL" id="CAJNAU010000063">
    <property type="protein sequence ID" value="CAE6810808.1"/>
    <property type="molecule type" value="Genomic_DNA"/>
</dbReference>